<evidence type="ECO:0000313" key="2">
    <source>
        <dbReference type="EMBL" id="MDW9252718.1"/>
    </source>
</evidence>
<keyword evidence="2" id="KW-0489">Methyltransferase</keyword>
<dbReference type="GO" id="GO:0032259">
    <property type="term" value="P:methylation"/>
    <property type="evidence" value="ECO:0007669"/>
    <property type="project" value="UniProtKB-KW"/>
</dbReference>
<organism evidence="2 3">
    <name type="scientific">Burkholderia thailandensis</name>
    <dbReference type="NCBI Taxonomy" id="57975"/>
    <lineage>
        <taxon>Bacteria</taxon>
        <taxon>Pseudomonadati</taxon>
        <taxon>Pseudomonadota</taxon>
        <taxon>Betaproteobacteria</taxon>
        <taxon>Burkholderiales</taxon>
        <taxon>Burkholderiaceae</taxon>
        <taxon>Burkholderia</taxon>
        <taxon>pseudomallei group</taxon>
    </lineage>
</organism>
<proteinExistence type="predicted"/>
<keyword evidence="2" id="KW-0808">Transferase</keyword>
<comment type="caution">
    <text evidence="2">The sequence shown here is derived from an EMBL/GenBank/DDBJ whole genome shotgun (WGS) entry which is preliminary data.</text>
</comment>
<sequence>MRNRFSIVNVRHPLDAVKSPPLAPCDARPIAPRRSGGERSRPSRQGRRHLFGNPRESRAQVVPLPEAA</sequence>
<dbReference type="GO" id="GO:0008168">
    <property type="term" value="F:methyltransferase activity"/>
    <property type="evidence" value="ECO:0007669"/>
    <property type="project" value="UniProtKB-KW"/>
</dbReference>
<feature type="region of interest" description="Disordered" evidence="1">
    <location>
        <begin position="14"/>
        <end position="68"/>
    </location>
</feature>
<evidence type="ECO:0000256" key="1">
    <source>
        <dbReference type="SAM" id="MobiDB-lite"/>
    </source>
</evidence>
<reference evidence="2" key="1">
    <citation type="submission" date="2018-08" db="EMBL/GenBank/DDBJ databases">
        <title>Identification of Burkholderia cepacia strains that express a Burkholderia pseudomallei-like capsular polysaccharide.</title>
        <authorList>
            <person name="Burtnick M.N."/>
            <person name="Vongsouvath M."/>
            <person name="Newton P."/>
            <person name="Wuthiekanun V."/>
            <person name="Limmathurotsakul D."/>
            <person name="Brett P.J."/>
            <person name="Chantratita N."/>
            <person name="Dance D.A."/>
        </authorList>
    </citation>
    <scope>NUCLEOTIDE SEQUENCE</scope>
    <source>
        <strain evidence="2">SBXCC001</strain>
    </source>
</reference>
<dbReference type="Proteomes" id="UP001272137">
    <property type="component" value="Unassembled WGS sequence"/>
</dbReference>
<accession>A0AAW9CUE6</accession>
<evidence type="ECO:0000313" key="3">
    <source>
        <dbReference type="Proteomes" id="UP001272137"/>
    </source>
</evidence>
<gene>
    <name evidence="2" type="ORF">C7S16_4490</name>
</gene>
<name>A0AAW9CUE6_BURTH</name>
<dbReference type="AlphaFoldDB" id="A0AAW9CUE6"/>
<protein>
    <submittedName>
        <fullName evidence="2">Methyltransferase CmcJ</fullName>
    </submittedName>
</protein>
<dbReference type="EMBL" id="QXCT01000001">
    <property type="protein sequence ID" value="MDW9252718.1"/>
    <property type="molecule type" value="Genomic_DNA"/>
</dbReference>